<evidence type="ECO:0000313" key="2">
    <source>
        <dbReference type="Proteomes" id="UP000593594"/>
    </source>
</evidence>
<protein>
    <submittedName>
        <fullName evidence="1">DUF934 domain-containing protein</fullName>
    </submittedName>
</protein>
<dbReference type="RefSeq" id="WP_213162384.1">
    <property type="nucleotide sequence ID" value="NZ_CP058214.1"/>
</dbReference>
<accession>A0A7S8C7T9</accession>
<keyword evidence="2" id="KW-1185">Reference proteome</keyword>
<dbReference type="Pfam" id="PF06073">
    <property type="entry name" value="DUF934"/>
    <property type="match status" value="1"/>
</dbReference>
<sequence length="188" mass="20126">MPLVKDGAIIADSWVEADADGPVPETGDVLVSFDRLEHEADDLVRQGRRVGVVLPNDLEAAALAPYLDRLDLIVLELPKFSDGRAFSQAHQLSRQLGFKAEIRARGHIVPDQVAFLRQCGVETFALDDRFELDEVIAAATSMSLTYQSGYVPGHGYAPAEVFGARASRLAAATADRSPSTCASGGSNT</sequence>
<name>A0A7S8C7T9_9HYPH</name>
<dbReference type="EMBL" id="CP058214">
    <property type="protein sequence ID" value="QPC45010.1"/>
    <property type="molecule type" value="Genomic_DNA"/>
</dbReference>
<gene>
    <name evidence="1" type="ORF">HW532_21315</name>
</gene>
<dbReference type="InterPro" id="IPR008318">
    <property type="entry name" value="UCP030820"/>
</dbReference>
<dbReference type="KEGG" id="kmn:HW532_21315"/>
<organism evidence="1 2">
    <name type="scientific">Kaustia mangrovi</name>
    <dbReference type="NCBI Taxonomy" id="2593653"/>
    <lineage>
        <taxon>Bacteria</taxon>
        <taxon>Pseudomonadati</taxon>
        <taxon>Pseudomonadota</taxon>
        <taxon>Alphaproteobacteria</taxon>
        <taxon>Hyphomicrobiales</taxon>
        <taxon>Parvibaculaceae</taxon>
        <taxon>Kaustia</taxon>
    </lineage>
</organism>
<reference evidence="1 2" key="1">
    <citation type="submission" date="2020-06" db="EMBL/GenBank/DDBJ databases">
        <title>Genome sequence of 2 isolates from Red Sea Mangroves.</title>
        <authorList>
            <person name="Sefrji F."/>
            <person name="Michoud G."/>
            <person name="Merlino G."/>
            <person name="Daffonchio D."/>
        </authorList>
    </citation>
    <scope>NUCLEOTIDE SEQUENCE [LARGE SCALE GENOMIC DNA]</scope>
    <source>
        <strain evidence="1 2">R1DC25</strain>
    </source>
</reference>
<dbReference type="Proteomes" id="UP000593594">
    <property type="component" value="Chromosome"/>
</dbReference>
<proteinExistence type="predicted"/>
<dbReference type="AlphaFoldDB" id="A0A7S8C7T9"/>
<evidence type="ECO:0000313" key="1">
    <source>
        <dbReference type="EMBL" id="QPC45010.1"/>
    </source>
</evidence>